<dbReference type="OrthoDB" id="5847364at2759"/>
<gene>
    <name evidence="2" type="ORF">CAUJ_LOCUS14387</name>
</gene>
<feature type="region of interest" description="Disordered" evidence="1">
    <location>
        <begin position="103"/>
        <end position="190"/>
    </location>
</feature>
<feature type="compositionally biased region" description="Basic and acidic residues" evidence="1">
    <location>
        <begin position="110"/>
        <end position="125"/>
    </location>
</feature>
<evidence type="ECO:0000313" key="3">
    <source>
        <dbReference type="Proteomes" id="UP000835052"/>
    </source>
</evidence>
<keyword evidence="3" id="KW-1185">Reference proteome</keyword>
<evidence type="ECO:0000313" key="2">
    <source>
        <dbReference type="EMBL" id="CAD6198481.1"/>
    </source>
</evidence>
<dbReference type="EMBL" id="CAJGYM010000128">
    <property type="protein sequence ID" value="CAD6198481.1"/>
    <property type="molecule type" value="Genomic_DNA"/>
</dbReference>
<dbReference type="Gene3D" id="1.10.510.10">
    <property type="entry name" value="Transferase(Phosphotransferase) domain 1"/>
    <property type="match status" value="1"/>
</dbReference>
<evidence type="ECO:0000256" key="1">
    <source>
        <dbReference type="SAM" id="MobiDB-lite"/>
    </source>
</evidence>
<protein>
    <submittedName>
        <fullName evidence="2">Uncharacterized protein</fullName>
    </submittedName>
</protein>
<proteinExistence type="predicted"/>
<accession>A0A8S1HVD8</accession>
<dbReference type="Proteomes" id="UP000835052">
    <property type="component" value="Unassembled WGS sequence"/>
</dbReference>
<dbReference type="AlphaFoldDB" id="A0A8S1HVD8"/>
<name>A0A8S1HVD8_9PELO</name>
<organism evidence="2 3">
    <name type="scientific">Caenorhabditis auriculariae</name>
    <dbReference type="NCBI Taxonomy" id="2777116"/>
    <lineage>
        <taxon>Eukaryota</taxon>
        <taxon>Metazoa</taxon>
        <taxon>Ecdysozoa</taxon>
        <taxon>Nematoda</taxon>
        <taxon>Chromadorea</taxon>
        <taxon>Rhabditida</taxon>
        <taxon>Rhabditina</taxon>
        <taxon>Rhabditomorpha</taxon>
        <taxon>Rhabditoidea</taxon>
        <taxon>Rhabditidae</taxon>
        <taxon>Peloderinae</taxon>
        <taxon>Caenorhabditis</taxon>
    </lineage>
</organism>
<sequence length="190" mass="21822">MKVGGASENQVFDLFDDARGLPWKRTHDRQQVLPLKQQFFANPRGSSYRHTPQEMSRIVKYIDQLTYECMPDYQYINETLKNIAAENRIVFGKKPDWIGKIKPVGSSECVDSKQSDSSTDNKKTGSESSEAEETAQKRDSKRPKWAPKIPETLRKQLKPLAHTSLYKSVVKTPSRMKSHAEKPRTVRKKP</sequence>
<reference evidence="2" key="1">
    <citation type="submission" date="2020-10" db="EMBL/GenBank/DDBJ databases">
        <authorList>
            <person name="Kikuchi T."/>
        </authorList>
    </citation>
    <scope>NUCLEOTIDE SEQUENCE</scope>
    <source>
        <strain evidence="2">NKZ352</strain>
    </source>
</reference>
<comment type="caution">
    <text evidence="2">The sequence shown here is derived from an EMBL/GenBank/DDBJ whole genome shotgun (WGS) entry which is preliminary data.</text>
</comment>